<keyword evidence="3" id="KW-1185">Reference proteome</keyword>
<keyword evidence="1" id="KW-0472">Membrane</keyword>
<dbReference type="Proteomes" id="UP000006346">
    <property type="component" value="Chromosome"/>
</dbReference>
<dbReference type="PATRIC" id="fig|768706.3.peg.907"/>
<accession>G7W5G8</accession>
<evidence type="ECO:0000313" key="3">
    <source>
        <dbReference type="Proteomes" id="UP000006346"/>
    </source>
</evidence>
<proteinExistence type="predicted"/>
<dbReference type="HOGENOM" id="CLU_1737572_0_0_9"/>
<dbReference type="eggNOG" id="ENOG5033JPY">
    <property type="taxonomic scope" value="Bacteria"/>
</dbReference>
<evidence type="ECO:0008006" key="4">
    <source>
        <dbReference type="Google" id="ProtNLM"/>
    </source>
</evidence>
<feature type="transmembrane region" description="Helical" evidence="1">
    <location>
        <begin position="61"/>
        <end position="80"/>
    </location>
</feature>
<keyword evidence="1" id="KW-1133">Transmembrane helix</keyword>
<feature type="transmembrane region" description="Helical" evidence="1">
    <location>
        <begin position="139"/>
        <end position="157"/>
    </location>
</feature>
<dbReference type="KEGG" id="dor:Desor_0939"/>
<dbReference type="EMBL" id="CP003108">
    <property type="protein sequence ID" value="AET66615.1"/>
    <property type="molecule type" value="Genomic_DNA"/>
</dbReference>
<evidence type="ECO:0000313" key="2">
    <source>
        <dbReference type="EMBL" id="AET66615.1"/>
    </source>
</evidence>
<name>G7W5G8_DESOD</name>
<sequence>MNMAVGERGFLGFILLVLLEVILLLSAGMTFFGGIRGAVAATVVLSGINYLTHEGGEFWHWEIPLLIGGLIGILLLFLIGKKANKTQVIGGFVGGLSGLIFLGAFATPIVALLIWALVLGTGLIPKYKKSQVLWSLAPSFLRIILGIGWIVYGNLLVH</sequence>
<reference evidence="2 3" key="2">
    <citation type="journal article" date="2012" name="J. Bacteriol.">
        <title>Complete genome sequences of Desulfosporosinus orientis DSM765T, Desulfosporosinus youngiae DSM17734T, Desulfosporosinus meridiei DSM13257T, and Desulfosporosinus acidiphilus DSM22704T.</title>
        <authorList>
            <person name="Pester M."/>
            <person name="Brambilla E."/>
            <person name="Alazard D."/>
            <person name="Rattei T."/>
            <person name="Weinmaier T."/>
            <person name="Han J."/>
            <person name="Lucas S."/>
            <person name="Lapidus A."/>
            <person name="Cheng J.F."/>
            <person name="Goodwin L."/>
            <person name="Pitluck S."/>
            <person name="Peters L."/>
            <person name="Ovchinnikova G."/>
            <person name="Teshima H."/>
            <person name="Detter J.C."/>
            <person name="Han C.S."/>
            <person name="Tapia R."/>
            <person name="Land M.L."/>
            <person name="Hauser L."/>
            <person name="Kyrpides N.C."/>
            <person name="Ivanova N.N."/>
            <person name="Pagani I."/>
            <person name="Huntmann M."/>
            <person name="Wei C.L."/>
            <person name="Davenport K.W."/>
            <person name="Daligault H."/>
            <person name="Chain P.S."/>
            <person name="Chen A."/>
            <person name="Mavromatis K."/>
            <person name="Markowitz V."/>
            <person name="Szeto E."/>
            <person name="Mikhailova N."/>
            <person name="Pati A."/>
            <person name="Wagner M."/>
            <person name="Woyke T."/>
            <person name="Ollivier B."/>
            <person name="Klenk H.P."/>
            <person name="Spring S."/>
            <person name="Loy A."/>
        </authorList>
    </citation>
    <scope>NUCLEOTIDE SEQUENCE [LARGE SCALE GENOMIC DNA]</scope>
    <source>
        <strain evidence="3">ATCC 19365 / DSM 765 / NCIMB 8382 / VKM B-1628</strain>
    </source>
</reference>
<organism evidence="2 3">
    <name type="scientific">Desulfosporosinus orientis (strain ATCC 19365 / DSM 765 / NCIMB 8382 / VKM B-1628 / Singapore I)</name>
    <name type="common">Desulfotomaculum orientis</name>
    <dbReference type="NCBI Taxonomy" id="768706"/>
    <lineage>
        <taxon>Bacteria</taxon>
        <taxon>Bacillati</taxon>
        <taxon>Bacillota</taxon>
        <taxon>Clostridia</taxon>
        <taxon>Eubacteriales</taxon>
        <taxon>Desulfitobacteriaceae</taxon>
        <taxon>Desulfosporosinus</taxon>
    </lineage>
</organism>
<keyword evidence="1" id="KW-0812">Transmembrane</keyword>
<gene>
    <name evidence="2" type="ordered locus">Desor_0939</name>
</gene>
<protein>
    <recommendedName>
        <fullName evidence="4">DUF456 domain-containing protein</fullName>
    </recommendedName>
</protein>
<dbReference type="STRING" id="768706.Desor_0939"/>
<evidence type="ECO:0000256" key="1">
    <source>
        <dbReference type="SAM" id="Phobius"/>
    </source>
</evidence>
<reference evidence="3" key="1">
    <citation type="submission" date="2011-11" db="EMBL/GenBank/DDBJ databases">
        <title>Complete sequence of Desulfosporosinus orientis DSM 765.</title>
        <authorList>
            <person name="Lucas S."/>
            <person name="Han J."/>
            <person name="Lapidus A."/>
            <person name="Cheng J.-F."/>
            <person name="Goodwin L."/>
            <person name="Pitluck S."/>
            <person name="Peters L."/>
            <person name="Ovchinnikova G."/>
            <person name="Teshima H."/>
            <person name="Detter J.C."/>
            <person name="Han C."/>
            <person name="Tapia R."/>
            <person name="Land M."/>
            <person name="Hauser L."/>
            <person name="Kyrpides N."/>
            <person name="Ivanova N."/>
            <person name="Pagani I."/>
            <person name="Pester M."/>
            <person name="Spring S."/>
            <person name="Ollivier B."/>
            <person name="Rattei T."/>
            <person name="Klenk H.-P."/>
            <person name="Wagner M."/>
            <person name="Loy A."/>
            <person name="Woyke T."/>
        </authorList>
    </citation>
    <scope>NUCLEOTIDE SEQUENCE [LARGE SCALE GENOMIC DNA]</scope>
    <source>
        <strain evidence="3">ATCC 19365 / DSM 765 / NCIMB 8382 / VKM B-1628</strain>
    </source>
</reference>
<feature type="transmembrane region" description="Helical" evidence="1">
    <location>
        <begin position="92"/>
        <end position="119"/>
    </location>
</feature>
<dbReference type="AlphaFoldDB" id="G7W5G8"/>